<comment type="caution">
    <text evidence="5">The sequence shown here is derived from an EMBL/GenBank/DDBJ whole genome shotgun (WGS) entry which is preliminary data.</text>
</comment>
<dbReference type="GO" id="GO:0051536">
    <property type="term" value="F:iron-sulfur cluster binding"/>
    <property type="evidence" value="ECO:0007669"/>
    <property type="project" value="UniProtKB-KW"/>
</dbReference>
<dbReference type="SFLD" id="SFLDG01084">
    <property type="entry name" value="Uncharacterised_Radical_SAM_Su"/>
    <property type="match status" value="1"/>
</dbReference>
<evidence type="ECO:0000259" key="4">
    <source>
        <dbReference type="Pfam" id="PF04055"/>
    </source>
</evidence>
<dbReference type="PANTHER" id="PTHR43432">
    <property type="entry name" value="SLR0285 PROTEIN"/>
    <property type="match status" value="1"/>
</dbReference>
<evidence type="ECO:0000256" key="3">
    <source>
        <dbReference type="ARBA" id="ARBA00023014"/>
    </source>
</evidence>
<evidence type="ECO:0000256" key="1">
    <source>
        <dbReference type="ARBA" id="ARBA00022723"/>
    </source>
</evidence>
<dbReference type="SFLD" id="SFLDS00029">
    <property type="entry name" value="Radical_SAM"/>
    <property type="match status" value="1"/>
</dbReference>
<evidence type="ECO:0000256" key="2">
    <source>
        <dbReference type="ARBA" id="ARBA00023004"/>
    </source>
</evidence>
<gene>
    <name evidence="5" type="ORF">BHC47_02075</name>
</gene>
<keyword evidence="2" id="KW-0408">Iron</keyword>
<dbReference type="InterPro" id="IPR058240">
    <property type="entry name" value="rSAM_sf"/>
</dbReference>
<keyword evidence="3" id="KW-0411">Iron-sulfur</keyword>
<dbReference type="EMBL" id="MEIV01000011">
    <property type="protein sequence ID" value="PIT64685.1"/>
    <property type="molecule type" value="Genomic_DNA"/>
</dbReference>
<dbReference type="Proteomes" id="UP000231094">
    <property type="component" value="Unassembled WGS sequence"/>
</dbReference>
<proteinExistence type="predicted"/>
<organism evidence="5 6">
    <name type="scientific">Snodgrassella alvi</name>
    <dbReference type="NCBI Taxonomy" id="1196083"/>
    <lineage>
        <taxon>Bacteria</taxon>
        <taxon>Pseudomonadati</taxon>
        <taxon>Pseudomonadota</taxon>
        <taxon>Betaproteobacteria</taxon>
        <taxon>Neisseriales</taxon>
        <taxon>Neisseriaceae</taxon>
        <taxon>Snodgrassella</taxon>
    </lineage>
</organism>
<evidence type="ECO:0000313" key="6">
    <source>
        <dbReference type="Proteomes" id="UP000231094"/>
    </source>
</evidence>
<dbReference type="GeneID" id="29849543"/>
<protein>
    <submittedName>
        <fullName evidence="5">Radical SAM protein</fullName>
    </submittedName>
</protein>
<dbReference type="PANTHER" id="PTHR43432:SF6">
    <property type="entry name" value="RADICAL SAM CORE DOMAIN-CONTAINING PROTEIN"/>
    <property type="match status" value="1"/>
</dbReference>
<sequence length="276" mass="31603">MKYYEIDCKNIIIKSKLPDTDYVVNPYIGCSFSCLYCYASFMGRFIGEPVENWGNYVYIKKNSVEIFDKQLKKFLDKNSSSTIFFSSVTDPYLPLEKKYQLTRNMLEILKNTNYPGLISILTKSALVLRDIDVLQGLKNVEVGFTITSSQDRISRALEIKAPSITSRLDALHKLNSHNIRTYAFLGPILPHLLQNPSELESLISLVAQTGTKSVYVEHINLSPYIKQKIVSYDKTLASTYLSLKKNKIQINDDFIRGLLDKYGLHLRLGNVIEHRK</sequence>
<dbReference type="AlphaFoldDB" id="A0A2N9Y6P8"/>
<feature type="domain" description="Radical SAM core" evidence="4">
    <location>
        <begin position="24"/>
        <end position="202"/>
    </location>
</feature>
<dbReference type="CDD" id="cd01335">
    <property type="entry name" value="Radical_SAM"/>
    <property type="match status" value="1"/>
</dbReference>
<dbReference type="Pfam" id="PF04055">
    <property type="entry name" value="Radical_SAM"/>
    <property type="match status" value="1"/>
</dbReference>
<reference evidence="5 6" key="1">
    <citation type="journal article" date="2017" name="MBio">
        <title>Type VI secretion-mediated competition in the bee gut microbiome.</title>
        <authorList>
            <person name="Steele M.I."/>
            <person name="Kwong W.K."/>
            <person name="Powell J.E."/>
            <person name="Whiteley M."/>
            <person name="Moran N.A."/>
        </authorList>
    </citation>
    <scope>NUCLEOTIDE SEQUENCE [LARGE SCALE GENOMIC DNA]</scope>
    <source>
        <strain evidence="5 6">PEB0171</strain>
    </source>
</reference>
<dbReference type="GO" id="GO:0003824">
    <property type="term" value="F:catalytic activity"/>
    <property type="evidence" value="ECO:0007669"/>
    <property type="project" value="InterPro"/>
</dbReference>
<dbReference type="RefSeq" id="WP_024496421.1">
    <property type="nucleotide sequence ID" value="NZ_MEIV01000011.1"/>
</dbReference>
<dbReference type="InterPro" id="IPR007197">
    <property type="entry name" value="rSAM"/>
</dbReference>
<dbReference type="Gene3D" id="3.80.30.30">
    <property type="match status" value="1"/>
</dbReference>
<accession>A0A2N9Y6P8</accession>
<dbReference type="SUPFAM" id="SSF102114">
    <property type="entry name" value="Radical SAM enzymes"/>
    <property type="match status" value="1"/>
</dbReference>
<dbReference type="GO" id="GO:0046872">
    <property type="term" value="F:metal ion binding"/>
    <property type="evidence" value="ECO:0007669"/>
    <property type="project" value="UniProtKB-KW"/>
</dbReference>
<evidence type="ECO:0000313" key="5">
    <source>
        <dbReference type="EMBL" id="PIT64685.1"/>
    </source>
</evidence>
<name>A0A2N9Y6P8_9NEIS</name>
<keyword evidence="1" id="KW-0479">Metal-binding</keyword>
<dbReference type="InterPro" id="IPR040086">
    <property type="entry name" value="MJ0683-like"/>
</dbReference>